<feature type="transmembrane region" description="Helical" evidence="1">
    <location>
        <begin position="110"/>
        <end position="136"/>
    </location>
</feature>
<reference evidence="2" key="3">
    <citation type="submission" date="2025-08" db="UniProtKB">
        <authorList>
            <consortium name="Ensembl"/>
        </authorList>
    </citation>
    <scope>IDENTIFICATION</scope>
</reference>
<evidence type="ECO:0000313" key="3">
    <source>
        <dbReference type="Proteomes" id="UP000008144"/>
    </source>
</evidence>
<reference evidence="3" key="1">
    <citation type="journal article" date="2002" name="Science">
        <title>The draft genome of Ciona intestinalis: insights into chordate and vertebrate origins.</title>
        <authorList>
            <person name="Dehal P."/>
            <person name="Satou Y."/>
            <person name="Campbell R.K."/>
            <person name="Chapman J."/>
            <person name="Degnan B."/>
            <person name="De Tomaso A."/>
            <person name="Davidson B."/>
            <person name="Di Gregorio A."/>
            <person name="Gelpke M."/>
            <person name="Goodstein D.M."/>
            <person name="Harafuji N."/>
            <person name="Hastings K.E."/>
            <person name="Ho I."/>
            <person name="Hotta K."/>
            <person name="Huang W."/>
            <person name="Kawashima T."/>
            <person name="Lemaire P."/>
            <person name="Martinez D."/>
            <person name="Meinertzhagen I.A."/>
            <person name="Necula S."/>
            <person name="Nonaka M."/>
            <person name="Putnam N."/>
            <person name="Rash S."/>
            <person name="Saiga H."/>
            <person name="Satake M."/>
            <person name="Terry A."/>
            <person name="Yamada L."/>
            <person name="Wang H.G."/>
            <person name="Awazu S."/>
            <person name="Azumi K."/>
            <person name="Boore J."/>
            <person name="Branno M."/>
            <person name="Chin-Bow S."/>
            <person name="DeSantis R."/>
            <person name="Doyle S."/>
            <person name="Francino P."/>
            <person name="Keys D.N."/>
            <person name="Haga S."/>
            <person name="Hayashi H."/>
            <person name="Hino K."/>
            <person name="Imai K.S."/>
            <person name="Inaba K."/>
            <person name="Kano S."/>
            <person name="Kobayashi K."/>
            <person name="Kobayashi M."/>
            <person name="Lee B.I."/>
            <person name="Makabe K.W."/>
            <person name="Manohar C."/>
            <person name="Matassi G."/>
            <person name="Medina M."/>
            <person name="Mochizuki Y."/>
            <person name="Mount S."/>
            <person name="Morishita T."/>
            <person name="Miura S."/>
            <person name="Nakayama A."/>
            <person name="Nishizaka S."/>
            <person name="Nomoto H."/>
            <person name="Ohta F."/>
            <person name="Oishi K."/>
            <person name="Rigoutsos I."/>
            <person name="Sano M."/>
            <person name="Sasaki A."/>
            <person name="Sasakura Y."/>
            <person name="Shoguchi E."/>
            <person name="Shin-i T."/>
            <person name="Spagnuolo A."/>
            <person name="Stainier D."/>
            <person name="Suzuki M.M."/>
            <person name="Tassy O."/>
            <person name="Takatori N."/>
            <person name="Tokuoka M."/>
            <person name="Yagi K."/>
            <person name="Yoshizaki F."/>
            <person name="Wada S."/>
            <person name="Zhang C."/>
            <person name="Hyatt P.D."/>
            <person name="Larimer F."/>
            <person name="Detter C."/>
            <person name="Doggett N."/>
            <person name="Glavina T."/>
            <person name="Hawkins T."/>
            <person name="Richardson P."/>
            <person name="Lucas S."/>
            <person name="Kohara Y."/>
            <person name="Levine M."/>
            <person name="Satoh N."/>
            <person name="Rokhsar D.S."/>
        </authorList>
    </citation>
    <scope>NUCLEOTIDE SEQUENCE [LARGE SCALE GENOMIC DNA]</scope>
</reference>
<keyword evidence="3" id="KW-1185">Reference proteome</keyword>
<organism evidence="2 3">
    <name type="scientific">Ciona intestinalis</name>
    <name type="common">Transparent sea squirt</name>
    <name type="synonym">Ascidia intestinalis</name>
    <dbReference type="NCBI Taxonomy" id="7719"/>
    <lineage>
        <taxon>Eukaryota</taxon>
        <taxon>Metazoa</taxon>
        <taxon>Chordata</taxon>
        <taxon>Tunicata</taxon>
        <taxon>Ascidiacea</taxon>
        <taxon>Phlebobranchia</taxon>
        <taxon>Cionidae</taxon>
        <taxon>Ciona</taxon>
    </lineage>
</organism>
<sequence length="137" mass="16151">NPRKHRINHGALYRENIEVTAISTTIGSRNFELCFKLDAIIPSYVPWTLVSKNSIDPIALCIFQGSENGRFNPVVLYKPCKRWQSEYEQPQIQLNNYKVNREFIFSQTCWFRLLLSFHLIRISICNIFIFSIISFIF</sequence>
<evidence type="ECO:0000256" key="1">
    <source>
        <dbReference type="SAM" id="Phobius"/>
    </source>
</evidence>
<protein>
    <submittedName>
        <fullName evidence="2">Uncharacterized protein</fullName>
    </submittedName>
</protein>
<keyword evidence="1" id="KW-0812">Transmembrane</keyword>
<proteinExistence type="predicted"/>
<dbReference type="EMBL" id="EAAA01001610">
    <property type="status" value="NOT_ANNOTATED_CDS"/>
    <property type="molecule type" value="Genomic_DNA"/>
</dbReference>
<dbReference type="HOGENOM" id="CLU_1869702_0_0_1"/>
<dbReference type="InParanoid" id="H2XK03"/>
<reference evidence="2" key="2">
    <citation type="journal article" date="2008" name="Genome Biol.">
        <title>Improved genome assembly and evidence-based global gene model set for the chordate Ciona intestinalis: new insight into intron and operon populations.</title>
        <authorList>
            <person name="Satou Y."/>
            <person name="Mineta K."/>
            <person name="Ogasawara M."/>
            <person name="Sasakura Y."/>
            <person name="Shoguchi E."/>
            <person name="Ueno K."/>
            <person name="Yamada L."/>
            <person name="Matsumoto J."/>
            <person name="Wasserscheid J."/>
            <person name="Dewar K."/>
            <person name="Wiley G.B."/>
            <person name="Macmil S.L."/>
            <person name="Roe B.A."/>
            <person name="Zeller R.W."/>
            <person name="Hastings K.E."/>
            <person name="Lemaire P."/>
            <person name="Lindquist E."/>
            <person name="Endo T."/>
            <person name="Hotta K."/>
            <person name="Inaba K."/>
        </authorList>
    </citation>
    <scope>NUCLEOTIDE SEQUENCE [LARGE SCALE GENOMIC DNA]</scope>
    <source>
        <strain evidence="2">wild type</strain>
    </source>
</reference>
<dbReference type="Ensembl" id="ENSCINT00000032958.1">
    <property type="protein sequence ID" value="ENSCINP00000029985.1"/>
    <property type="gene ID" value="ENSCING00000018261.1"/>
</dbReference>
<dbReference type="AlphaFoldDB" id="H2XK03"/>
<name>H2XK03_CIOIN</name>
<keyword evidence="1" id="KW-1133">Transmembrane helix</keyword>
<dbReference type="Proteomes" id="UP000008144">
    <property type="component" value="Chromosome 3"/>
</dbReference>
<keyword evidence="1" id="KW-0472">Membrane</keyword>
<evidence type="ECO:0000313" key="2">
    <source>
        <dbReference type="Ensembl" id="ENSCINP00000029985.1"/>
    </source>
</evidence>
<accession>H2XK03</accession>
<reference evidence="2" key="4">
    <citation type="submission" date="2025-09" db="UniProtKB">
        <authorList>
            <consortium name="Ensembl"/>
        </authorList>
    </citation>
    <scope>IDENTIFICATION</scope>
</reference>